<keyword evidence="11" id="KW-0325">Glycoprotein</keyword>
<dbReference type="PANTHER" id="PTHR11920:SF499">
    <property type="entry name" value="GUANYLATE CYCLASE DOMAIN-CONTAINING PROTEIN"/>
    <property type="match status" value="1"/>
</dbReference>
<evidence type="ECO:0000256" key="13">
    <source>
        <dbReference type="ARBA" id="ARBA00023293"/>
    </source>
</evidence>
<dbReference type="SUPFAM" id="SSF53822">
    <property type="entry name" value="Periplasmic binding protein-like I"/>
    <property type="match status" value="1"/>
</dbReference>
<evidence type="ECO:0000313" key="19">
    <source>
        <dbReference type="EMBL" id="OWA51253.1"/>
    </source>
</evidence>
<dbReference type="PROSITE" id="PS00452">
    <property type="entry name" value="GUANYLATE_CYCLASE_1"/>
    <property type="match status" value="1"/>
</dbReference>
<keyword evidence="8" id="KW-0342">GTP-binding</keyword>
<dbReference type="GO" id="GO:0005524">
    <property type="term" value="F:ATP binding"/>
    <property type="evidence" value="ECO:0007669"/>
    <property type="project" value="InterPro"/>
</dbReference>
<dbReference type="SUPFAM" id="SSF56112">
    <property type="entry name" value="Protein kinase-like (PK-like)"/>
    <property type="match status" value="1"/>
</dbReference>
<keyword evidence="9 16" id="KW-0472">Membrane</keyword>
<dbReference type="Pfam" id="PF01094">
    <property type="entry name" value="ANF_receptor"/>
    <property type="match status" value="1"/>
</dbReference>
<gene>
    <name evidence="19" type="ORF">BV898_15745</name>
</gene>
<evidence type="ECO:0000256" key="7">
    <source>
        <dbReference type="ARBA" id="ARBA00022989"/>
    </source>
</evidence>
<comment type="subcellular location">
    <subcellularLocation>
        <location evidence="2">Membrane</location>
        <topology evidence="2">Single-pass type I membrane protein</topology>
    </subcellularLocation>
</comment>
<dbReference type="EC" id="4.6.1.2" evidence="3 15"/>
<evidence type="ECO:0000259" key="18">
    <source>
        <dbReference type="PROSITE" id="PS50125"/>
    </source>
</evidence>
<dbReference type="InterPro" id="IPR028082">
    <property type="entry name" value="Peripla_BP_I"/>
</dbReference>
<dbReference type="InterPro" id="IPR029787">
    <property type="entry name" value="Nucleotide_cyclase"/>
</dbReference>
<evidence type="ECO:0000256" key="8">
    <source>
        <dbReference type="ARBA" id="ARBA00023134"/>
    </source>
</evidence>
<dbReference type="InterPro" id="IPR011009">
    <property type="entry name" value="Kinase-like_dom_sf"/>
</dbReference>
<evidence type="ECO:0000256" key="5">
    <source>
        <dbReference type="ARBA" id="ARBA00022729"/>
    </source>
</evidence>
<evidence type="ECO:0000259" key="17">
    <source>
        <dbReference type="PROSITE" id="PS50011"/>
    </source>
</evidence>
<proteinExistence type="inferred from homology"/>
<dbReference type="InterPro" id="IPR000719">
    <property type="entry name" value="Prot_kinase_dom"/>
</dbReference>
<dbReference type="GO" id="GO:0007168">
    <property type="term" value="P:receptor guanylyl cyclase signaling pathway"/>
    <property type="evidence" value="ECO:0007669"/>
    <property type="project" value="TreeGrafter"/>
</dbReference>
<dbReference type="PROSITE" id="PS50125">
    <property type="entry name" value="GUANYLATE_CYCLASE_2"/>
    <property type="match status" value="1"/>
</dbReference>
<dbReference type="InterPro" id="IPR018297">
    <property type="entry name" value="A/G_cyclase_CS"/>
</dbReference>
<keyword evidence="20" id="KW-1185">Reference proteome</keyword>
<dbReference type="PANTHER" id="PTHR11920">
    <property type="entry name" value="GUANYLYL CYCLASE"/>
    <property type="match status" value="1"/>
</dbReference>
<comment type="caution">
    <text evidence="19">The sequence shown here is derived from an EMBL/GenBank/DDBJ whole genome shotgun (WGS) entry which is preliminary data.</text>
</comment>
<dbReference type="Gene3D" id="3.30.70.1230">
    <property type="entry name" value="Nucleotide cyclase"/>
    <property type="match status" value="1"/>
</dbReference>
<keyword evidence="10 19" id="KW-0675">Receptor</keyword>
<dbReference type="InterPro" id="IPR001054">
    <property type="entry name" value="A/G_cyclase"/>
</dbReference>
<name>A0A9X6NDM4_HYPEX</name>
<dbReference type="InterPro" id="IPR001245">
    <property type="entry name" value="Ser-Thr/Tyr_kinase_cat_dom"/>
</dbReference>
<accession>A0A9X6NDM4</accession>
<dbReference type="GO" id="GO:0005886">
    <property type="term" value="C:plasma membrane"/>
    <property type="evidence" value="ECO:0007669"/>
    <property type="project" value="TreeGrafter"/>
</dbReference>
<dbReference type="GO" id="GO:0005525">
    <property type="term" value="F:GTP binding"/>
    <property type="evidence" value="ECO:0007669"/>
    <property type="project" value="UniProtKB-KW"/>
</dbReference>
<comment type="catalytic activity">
    <reaction evidence="1 15">
        <text>GTP = 3',5'-cyclic GMP + diphosphate</text>
        <dbReference type="Rhea" id="RHEA:13665"/>
        <dbReference type="ChEBI" id="CHEBI:33019"/>
        <dbReference type="ChEBI" id="CHEBI:37565"/>
        <dbReference type="ChEBI" id="CHEBI:57746"/>
        <dbReference type="EC" id="4.6.1.2"/>
    </reaction>
</comment>
<dbReference type="SMART" id="SM00044">
    <property type="entry name" value="CYCc"/>
    <property type="match status" value="1"/>
</dbReference>
<keyword evidence="4 16" id="KW-0812">Transmembrane</keyword>
<keyword evidence="13 15" id="KW-0141">cGMP biosynthesis</keyword>
<evidence type="ECO:0000256" key="2">
    <source>
        <dbReference type="ARBA" id="ARBA00004479"/>
    </source>
</evidence>
<dbReference type="GO" id="GO:0004016">
    <property type="term" value="F:adenylate cyclase activity"/>
    <property type="evidence" value="ECO:0007669"/>
    <property type="project" value="TreeGrafter"/>
</dbReference>
<dbReference type="Gene3D" id="3.40.50.2300">
    <property type="match status" value="2"/>
</dbReference>
<dbReference type="AlphaFoldDB" id="A0A9X6NDM4"/>
<evidence type="ECO:0000256" key="10">
    <source>
        <dbReference type="ARBA" id="ARBA00023170"/>
    </source>
</evidence>
<evidence type="ECO:0000256" key="4">
    <source>
        <dbReference type="ARBA" id="ARBA00022692"/>
    </source>
</evidence>
<dbReference type="PROSITE" id="PS50011">
    <property type="entry name" value="PROTEIN_KINASE_DOM"/>
    <property type="match status" value="1"/>
</dbReference>
<evidence type="ECO:0000256" key="15">
    <source>
        <dbReference type="RuleBase" id="RU003431"/>
    </source>
</evidence>
<evidence type="ECO:0000256" key="12">
    <source>
        <dbReference type="ARBA" id="ARBA00023239"/>
    </source>
</evidence>
<dbReference type="FunFam" id="3.30.70.1230:FF:000004">
    <property type="entry name" value="Guanylate cyclase"/>
    <property type="match status" value="1"/>
</dbReference>
<keyword evidence="12 14" id="KW-0456">Lyase</keyword>
<protein>
    <recommendedName>
        <fullName evidence="3 15">Guanylate cyclase</fullName>
        <ecNumber evidence="3 15">4.6.1.2</ecNumber>
    </recommendedName>
</protein>
<feature type="transmembrane region" description="Helical" evidence="16">
    <location>
        <begin position="435"/>
        <end position="456"/>
    </location>
</feature>
<keyword evidence="5" id="KW-0732">Signal</keyword>
<evidence type="ECO:0000256" key="16">
    <source>
        <dbReference type="SAM" id="Phobius"/>
    </source>
</evidence>
<evidence type="ECO:0000256" key="1">
    <source>
        <dbReference type="ARBA" id="ARBA00001436"/>
    </source>
</evidence>
<evidence type="ECO:0000256" key="6">
    <source>
        <dbReference type="ARBA" id="ARBA00022741"/>
    </source>
</evidence>
<dbReference type="GO" id="GO:0001653">
    <property type="term" value="F:peptide receptor activity"/>
    <property type="evidence" value="ECO:0007669"/>
    <property type="project" value="TreeGrafter"/>
</dbReference>
<keyword evidence="6" id="KW-0547">Nucleotide-binding</keyword>
<dbReference type="Proteomes" id="UP000192578">
    <property type="component" value="Unassembled WGS sequence"/>
</dbReference>
<dbReference type="CDD" id="cd07302">
    <property type="entry name" value="CHD"/>
    <property type="match status" value="1"/>
</dbReference>
<dbReference type="GO" id="GO:0004383">
    <property type="term" value="F:guanylate cyclase activity"/>
    <property type="evidence" value="ECO:0007669"/>
    <property type="project" value="UniProtKB-EC"/>
</dbReference>
<dbReference type="Pfam" id="PF07714">
    <property type="entry name" value="PK_Tyr_Ser-Thr"/>
    <property type="match status" value="1"/>
</dbReference>
<sequence length="1050" mass="118616">MPVPAQGTVDFVNICVLIGDVQGGEVAYRRFAAIIDLAIKHANDLLLPPNITLRKFYLPENPRRSGPCISSCGAARALDLLHTGANCHVFLGPDTPNSINNLYGVAYAYDIPILSTAEYGISHRPESSLLTLPFFHVADLIQVIIKFLKFRGYSYVATFEDQSDQLFAAYGDEFYDAYKRSFNITADGNRIRLTTTQFRRNETSDDELRAYLAYASTRARTFVVFTFFDSFKRLLQWFTIHPYEDLFYGSTDLRNFQRGSEQREILRILQGHIGVISLKLTRQLAFSDFEDIVRLQAKQFYDYYFAPTLRIDALVTAHYDMVILFAEAVRQLQKAGRNFREGSLLSRYMRNTTYTGLQSGKVRIDTNGDAKLSYEIMGVTTGATEFTPLWEYDAVTDKFHLVRELADFPVLDVPVCGFTGDAPICQEHQRLSTTVIVLAVVLPAIIVIILAVGLFARALRRLKLQLNPNWWKIKQEELRYTHKRTRTYNGSSPFNSSDISPKYQRSLNYGLNYSTATYRGYDVLVQDLSNLGLHLTPFIARQIGMLRHIAHDNVQKFFGAHLDQNDLFLALVTELCSKGDLTTLLENRSIQLDWTIKSSFVKDLVQGMAYINTTNVHSHGNLTSHSVMVDGKFTLKVCGFGHSYLRTAEELAPVDVTDTDRNYDLLLWRAPEFLSINMPPSGTPRGDVYSFAIILQQIILESRPFSNHNEKRDKYSALEIINEVLQSNVPPTRPQVSRSACPNAVYELMEQCWSEFPLDRPSFQKIRDQLKRILGNFQDNIVEQLLDRMDQYAKDLELQVAEKTMQFVDEKRRSDDLLSQILPSSVAAALIKGQAVEPESYSGVTIYFSDIVGFTTISSELTPLQVIFFLNSLYTTFDQILELYDVYKVETIGDAYMVVSGLPIRNGNRHAAEMSSVAIHLRNEILKFDVSQMTERRVELRIGLNTGPCVAGVVGLKMPRYCLFGDTVNLASRMESTGEPMKIQVTHTTKALLDACGGFSVTERGNIEIKGKGLVMTYWLLGKTASRAVSESGKTLSASWISPSEDSVEL</sequence>
<evidence type="ECO:0000256" key="14">
    <source>
        <dbReference type="RuleBase" id="RU000405"/>
    </source>
</evidence>
<dbReference type="InterPro" id="IPR050401">
    <property type="entry name" value="Cyclic_nucleotide_synthase"/>
</dbReference>
<organism evidence="19 20">
    <name type="scientific">Hypsibius exemplaris</name>
    <name type="common">Freshwater tardigrade</name>
    <dbReference type="NCBI Taxonomy" id="2072580"/>
    <lineage>
        <taxon>Eukaryota</taxon>
        <taxon>Metazoa</taxon>
        <taxon>Ecdysozoa</taxon>
        <taxon>Tardigrada</taxon>
        <taxon>Eutardigrada</taxon>
        <taxon>Parachela</taxon>
        <taxon>Hypsibioidea</taxon>
        <taxon>Hypsibiidae</taxon>
        <taxon>Hypsibius</taxon>
    </lineage>
</organism>
<dbReference type="Pfam" id="PF00211">
    <property type="entry name" value="Guanylate_cyc"/>
    <property type="match status" value="1"/>
</dbReference>
<reference evidence="20" key="1">
    <citation type="submission" date="2017-01" db="EMBL/GenBank/DDBJ databases">
        <title>Comparative genomics of anhydrobiosis in the tardigrade Hypsibius dujardini.</title>
        <authorList>
            <person name="Yoshida Y."/>
            <person name="Koutsovoulos G."/>
            <person name="Laetsch D."/>
            <person name="Stevens L."/>
            <person name="Kumar S."/>
            <person name="Horikawa D."/>
            <person name="Ishino K."/>
            <person name="Komine S."/>
            <person name="Tomita M."/>
            <person name="Blaxter M."/>
            <person name="Arakawa K."/>
        </authorList>
    </citation>
    <scope>NUCLEOTIDE SEQUENCE [LARGE SCALE GENOMIC DNA]</scope>
    <source>
        <strain evidence="20">Z151</strain>
    </source>
</reference>
<feature type="domain" description="Protein kinase" evidence="17">
    <location>
        <begin position="483"/>
        <end position="774"/>
    </location>
</feature>
<comment type="similarity">
    <text evidence="14">Belongs to the adenylyl cyclase class-4/guanylyl cyclase family.</text>
</comment>
<evidence type="ECO:0000256" key="11">
    <source>
        <dbReference type="ARBA" id="ARBA00023180"/>
    </source>
</evidence>
<dbReference type="SUPFAM" id="SSF55073">
    <property type="entry name" value="Nucleotide cyclase"/>
    <property type="match status" value="1"/>
</dbReference>
<keyword evidence="7 16" id="KW-1133">Transmembrane helix</keyword>
<dbReference type="Gene3D" id="1.10.510.10">
    <property type="entry name" value="Transferase(Phosphotransferase) domain 1"/>
    <property type="match status" value="1"/>
</dbReference>
<dbReference type="GO" id="GO:0004672">
    <property type="term" value="F:protein kinase activity"/>
    <property type="evidence" value="ECO:0007669"/>
    <property type="project" value="InterPro"/>
</dbReference>
<dbReference type="GO" id="GO:0035556">
    <property type="term" value="P:intracellular signal transduction"/>
    <property type="evidence" value="ECO:0007669"/>
    <property type="project" value="InterPro"/>
</dbReference>
<feature type="domain" description="Guanylate cyclase" evidence="18">
    <location>
        <begin position="845"/>
        <end position="975"/>
    </location>
</feature>
<evidence type="ECO:0000256" key="3">
    <source>
        <dbReference type="ARBA" id="ARBA00012202"/>
    </source>
</evidence>
<dbReference type="OrthoDB" id="1890790at2759"/>
<evidence type="ECO:0000313" key="20">
    <source>
        <dbReference type="Proteomes" id="UP000192578"/>
    </source>
</evidence>
<dbReference type="EMBL" id="MTYJ01000219">
    <property type="protein sequence ID" value="OWA51253.1"/>
    <property type="molecule type" value="Genomic_DNA"/>
</dbReference>
<evidence type="ECO:0000256" key="9">
    <source>
        <dbReference type="ARBA" id="ARBA00023136"/>
    </source>
</evidence>
<dbReference type="InterPro" id="IPR001828">
    <property type="entry name" value="ANF_lig-bd_rcpt"/>
</dbReference>